<evidence type="ECO:0000313" key="2">
    <source>
        <dbReference type="Proteomes" id="UP001153269"/>
    </source>
</evidence>
<keyword evidence="2" id="KW-1185">Reference proteome</keyword>
<sequence>MYGARGADVGGTKSSGTIGTAHIPVPDMTVGSTVISKWLVDRLGEYESAAETTAYSGCPLRSHSSCPSTPSLPAPSTSVRVDRGPAVDGVSFCITYLSHQRERVFSHLLQGPLNPRFIVSVEAGVDCAKDSRCKQSSRQRFISSEPVNKHLEITERKSSKLDKKWKFKAQVDASSGLQQRCHSATADTLTNEIGMANHMIRLATSCALPDEGH</sequence>
<organism evidence="1 2">
    <name type="scientific">Pleuronectes platessa</name>
    <name type="common">European plaice</name>
    <dbReference type="NCBI Taxonomy" id="8262"/>
    <lineage>
        <taxon>Eukaryota</taxon>
        <taxon>Metazoa</taxon>
        <taxon>Chordata</taxon>
        <taxon>Craniata</taxon>
        <taxon>Vertebrata</taxon>
        <taxon>Euteleostomi</taxon>
        <taxon>Actinopterygii</taxon>
        <taxon>Neopterygii</taxon>
        <taxon>Teleostei</taxon>
        <taxon>Neoteleostei</taxon>
        <taxon>Acanthomorphata</taxon>
        <taxon>Carangaria</taxon>
        <taxon>Pleuronectiformes</taxon>
        <taxon>Pleuronectoidei</taxon>
        <taxon>Pleuronectidae</taxon>
        <taxon>Pleuronectes</taxon>
    </lineage>
</organism>
<dbReference type="EMBL" id="CADEAL010004409">
    <property type="protein sequence ID" value="CAB1458963.1"/>
    <property type="molecule type" value="Genomic_DNA"/>
</dbReference>
<dbReference type="AlphaFoldDB" id="A0A9N7W156"/>
<gene>
    <name evidence="1" type="ORF">PLEPLA_LOCUS46798</name>
</gene>
<reference evidence="1" key="1">
    <citation type="submission" date="2020-03" db="EMBL/GenBank/DDBJ databases">
        <authorList>
            <person name="Weist P."/>
        </authorList>
    </citation>
    <scope>NUCLEOTIDE SEQUENCE</scope>
</reference>
<evidence type="ECO:0000313" key="1">
    <source>
        <dbReference type="EMBL" id="CAB1458963.1"/>
    </source>
</evidence>
<comment type="caution">
    <text evidence="1">The sequence shown here is derived from an EMBL/GenBank/DDBJ whole genome shotgun (WGS) entry which is preliminary data.</text>
</comment>
<proteinExistence type="predicted"/>
<dbReference type="Proteomes" id="UP001153269">
    <property type="component" value="Unassembled WGS sequence"/>
</dbReference>
<name>A0A9N7W156_PLEPL</name>
<protein>
    <submittedName>
        <fullName evidence="1">Uncharacterized protein</fullName>
    </submittedName>
</protein>
<accession>A0A9N7W156</accession>